<evidence type="ECO:0000313" key="3">
    <source>
        <dbReference type="EMBL" id="MBD2608823.1"/>
    </source>
</evidence>
<feature type="domain" description="Novel STAND NTPase 1" evidence="2">
    <location>
        <begin position="1"/>
        <end position="102"/>
    </location>
</feature>
<dbReference type="InterPro" id="IPR049052">
    <property type="entry name" value="nSTAND1"/>
</dbReference>
<dbReference type="Pfam" id="PF20703">
    <property type="entry name" value="nSTAND1"/>
    <property type="match status" value="1"/>
</dbReference>
<sequence>MLRMVAVGSSDLTRRRVLCKELEYPQAENRRVKLVIERFVAARLLVKGRDIENNEYVEPAHDALMREWQKLLNWKKQELGLLVLQTELRPIANKWATQKHEKKAVGLLWNDDPRLPLVQQLLKSNVGWLNLTELEFVKRSIQKRRNMHLNAIAMISAVMILLSQLTAFGFIQLRFSIVNNSVEEIRRIPLMSNWQSSFQSICPQLHNNIMQIPQIIEANIAEDR</sequence>
<comment type="caution">
    <text evidence="3">The sequence shown here is derived from an EMBL/GenBank/DDBJ whole genome shotgun (WGS) entry which is preliminary data.</text>
</comment>
<keyword evidence="4" id="KW-1185">Reference proteome</keyword>
<organism evidence="3 4">
    <name type="scientific">Scytonema hofmannii FACHB-248</name>
    <dbReference type="NCBI Taxonomy" id="1842502"/>
    <lineage>
        <taxon>Bacteria</taxon>
        <taxon>Bacillati</taxon>
        <taxon>Cyanobacteriota</taxon>
        <taxon>Cyanophyceae</taxon>
        <taxon>Nostocales</taxon>
        <taxon>Scytonemataceae</taxon>
        <taxon>Scytonema</taxon>
    </lineage>
</organism>
<dbReference type="EMBL" id="JACJTA010000110">
    <property type="protein sequence ID" value="MBD2608823.1"/>
    <property type="molecule type" value="Genomic_DNA"/>
</dbReference>
<proteinExistence type="predicted"/>
<reference evidence="3 4" key="1">
    <citation type="journal article" date="2020" name="ISME J.">
        <title>Comparative genomics reveals insights into cyanobacterial evolution and habitat adaptation.</title>
        <authorList>
            <person name="Chen M.Y."/>
            <person name="Teng W.K."/>
            <person name="Zhao L."/>
            <person name="Hu C.X."/>
            <person name="Zhou Y.K."/>
            <person name="Han B.P."/>
            <person name="Song L.R."/>
            <person name="Shu W.S."/>
        </authorList>
    </citation>
    <scope>NUCLEOTIDE SEQUENCE [LARGE SCALE GENOMIC DNA]</scope>
    <source>
        <strain evidence="3 4">FACHB-248</strain>
    </source>
</reference>
<evidence type="ECO:0000313" key="4">
    <source>
        <dbReference type="Proteomes" id="UP000660380"/>
    </source>
</evidence>
<keyword evidence="1" id="KW-0472">Membrane</keyword>
<keyword evidence="1" id="KW-1133">Transmembrane helix</keyword>
<name>A0ABR8GZF9_9CYAN</name>
<evidence type="ECO:0000256" key="1">
    <source>
        <dbReference type="SAM" id="Phobius"/>
    </source>
</evidence>
<evidence type="ECO:0000259" key="2">
    <source>
        <dbReference type="Pfam" id="PF20703"/>
    </source>
</evidence>
<feature type="transmembrane region" description="Helical" evidence="1">
    <location>
        <begin position="149"/>
        <end position="171"/>
    </location>
</feature>
<dbReference type="RefSeq" id="WP_029632886.1">
    <property type="nucleotide sequence ID" value="NZ_JACJTA010000110.1"/>
</dbReference>
<gene>
    <name evidence="3" type="ORF">H6G81_30970</name>
</gene>
<dbReference type="Proteomes" id="UP000660380">
    <property type="component" value="Unassembled WGS sequence"/>
</dbReference>
<accession>A0ABR8GZF9</accession>
<keyword evidence="1" id="KW-0812">Transmembrane</keyword>
<protein>
    <recommendedName>
        <fullName evidence="2">Novel STAND NTPase 1 domain-containing protein</fullName>
    </recommendedName>
</protein>